<dbReference type="EMBL" id="JACJLA010000003">
    <property type="protein sequence ID" value="MBM6912175.1"/>
    <property type="molecule type" value="Genomic_DNA"/>
</dbReference>
<evidence type="ECO:0000313" key="7">
    <source>
        <dbReference type="EMBL" id="MBM6912175.1"/>
    </source>
</evidence>
<dbReference type="PANTHER" id="PTHR37422">
    <property type="entry name" value="TEICHURONIC ACID BIOSYNTHESIS PROTEIN TUAE"/>
    <property type="match status" value="1"/>
</dbReference>
<feature type="transmembrane region" description="Helical" evidence="5">
    <location>
        <begin position="357"/>
        <end position="378"/>
    </location>
</feature>
<feature type="transmembrane region" description="Helical" evidence="5">
    <location>
        <begin position="118"/>
        <end position="135"/>
    </location>
</feature>
<feature type="transmembrane region" description="Helical" evidence="5">
    <location>
        <begin position="20"/>
        <end position="51"/>
    </location>
</feature>
<dbReference type="PANTHER" id="PTHR37422:SF13">
    <property type="entry name" value="LIPOPOLYSACCHARIDE BIOSYNTHESIS PROTEIN PA4999-RELATED"/>
    <property type="match status" value="1"/>
</dbReference>
<gene>
    <name evidence="7" type="ORF">H6A01_02360</name>
</gene>
<sequence>MNEFLSGTWEERLPKLIRYLLYGVVFCMPLQPLLGDILVVGALLLACVDVIHYHRSIRPTMTFQWLVIGFLVWSLLATYNSIRPLFTLYSWLYNVGMYGGIYFLTYHYMRSSSQWRTFLRLFVISAVVVCLYGAYQYTMMKMTLMDQWVDAAHFPGLKRRMFSTLQNPNLLGEYLLIVISLAGTGLLQAWHDRRWTLIFWMIPALVLMSVCMLLTYSRGIWLSMAFVVLYWGIRINRRLLLLLLAIPWVLFFYHGEVASRLWSLFSGEDTSVVLRWALWDSTTYMIYDHPLLGIGWDAFWFVYPDYNYFIQDTHTIIYHAHNMFLNVLAEIGIPGALFYFGAIYIHAIKARGMSPESLHHIAAYGIGAVLVGITVSGVFDHDLFSHQVSIIFWQLLGWVAAVIKERNNDIQ</sequence>
<keyword evidence="8" id="KW-1185">Reference proteome</keyword>
<accession>A0ABS2GFP8</accession>
<evidence type="ECO:0000256" key="3">
    <source>
        <dbReference type="ARBA" id="ARBA00022989"/>
    </source>
</evidence>
<keyword evidence="3 5" id="KW-1133">Transmembrane helix</keyword>
<keyword evidence="2 5" id="KW-0812">Transmembrane</keyword>
<dbReference type="InterPro" id="IPR051533">
    <property type="entry name" value="WaaL-like"/>
</dbReference>
<evidence type="ECO:0000256" key="4">
    <source>
        <dbReference type="ARBA" id="ARBA00023136"/>
    </source>
</evidence>
<name>A0ABS2GFP8_9FIRM</name>
<feature type="domain" description="O-antigen ligase-related" evidence="6">
    <location>
        <begin position="204"/>
        <end position="340"/>
    </location>
</feature>
<reference evidence="7 8" key="1">
    <citation type="journal article" date="2021" name="Sci. Rep.">
        <title>The distribution of antibiotic resistance genes in chicken gut microbiota commensals.</title>
        <authorList>
            <person name="Juricova H."/>
            <person name="Matiasovicova J."/>
            <person name="Kubasova T."/>
            <person name="Cejkova D."/>
            <person name="Rychlik I."/>
        </authorList>
    </citation>
    <scope>NUCLEOTIDE SEQUENCE [LARGE SCALE GENOMIC DNA]</scope>
    <source>
        <strain evidence="7 8">An537</strain>
    </source>
</reference>
<dbReference type="GO" id="GO:0016874">
    <property type="term" value="F:ligase activity"/>
    <property type="evidence" value="ECO:0007669"/>
    <property type="project" value="UniProtKB-KW"/>
</dbReference>
<feature type="transmembrane region" description="Helical" evidence="5">
    <location>
        <begin position="323"/>
        <end position="345"/>
    </location>
</feature>
<evidence type="ECO:0000256" key="2">
    <source>
        <dbReference type="ARBA" id="ARBA00022692"/>
    </source>
</evidence>
<feature type="transmembrane region" description="Helical" evidence="5">
    <location>
        <begin position="63"/>
        <end position="82"/>
    </location>
</feature>
<evidence type="ECO:0000313" key="8">
    <source>
        <dbReference type="Proteomes" id="UP000707138"/>
    </source>
</evidence>
<feature type="transmembrane region" description="Helical" evidence="5">
    <location>
        <begin position="197"/>
        <end position="215"/>
    </location>
</feature>
<dbReference type="InterPro" id="IPR007016">
    <property type="entry name" value="O-antigen_ligase-rel_domated"/>
</dbReference>
<dbReference type="Proteomes" id="UP000707138">
    <property type="component" value="Unassembled WGS sequence"/>
</dbReference>
<feature type="transmembrane region" description="Helical" evidence="5">
    <location>
        <begin position="171"/>
        <end position="190"/>
    </location>
</feature>
<feature type="transmembrane region" description="Helical" evidence="5">
    <location>
        <begin position="88"/>
        <end position="106"/>
    </location>
</feature>
<feature type="transmembrane region" description="Helical" evidence="5">
    <location>
        <begin position="384"/>
        <end position="403"/>
    </location>
</feature>
<dbReference type="Pfam" id="PF04932">
    <property type="entry name" value="Wzy_C"/>
    <property type="match status" value="1"/>
</dbReference>
<keyword evidence="7" id="KW-0436">Ligase</keyword>
<keyword evidence="4 5" id="KW-0472">Membrane</keyword>
<feature type="transmembrane region" description="Helical" evidence="5">
    <location>
        <begin position="235"/>
        <end position="253"/>
    </location>
</feature>
<evidence type="ECO:0000256" key="1">
    <source>
        <dbReference type="ARBA" id="ARBA00004141"/>
    </source>
</evidence>
<protein>
    <submittedName>
        <fullName evidence="7">O-antigen ligase family protein</fullName>
    </submittedName>
</protein>
<evidence type="ECO:0000259" key="6">
    <source>
        <dbReference type="Pfam" id="PF04932"/>
    </source>
</evidence>
<comment type="subcellular location">
    <subcellularLocation>
        <location evidence="1">Membrane</location>
        <topology evidence="1">Multi-pass membrane protein</topology>
    </subcellularLocation>
</comment>
<evidence type="ECO:0000256" key="5">
    <source>
        <dbReference type="SAM" id="Phobius"/>
    </source>
</evidence>
<organism evidence="7 8">
    <name type="scientific">Veillonella magna</name>
    <dbReference type="NCBI Taxonomy" id="464322"/>
    <lineage>
        <taxon>Bacteria</taxon>
        <taxon>Bacillati</taxon>
        <taxon>Bacillota</taxon>
        <taxon>Negativicutes</taxon>
        <taxon>Veillonellales</taxon>
        <taxon>Veillonellaceae</taxon>
        <taxon>Veillonella</taxon>
    </lineage>
</organism>
<comment type="caution">
    <text evidence="7">The sequence shown here is derived from an EMBL/GenBank/DDBJ whole genome shotgun (WGS) entry which is preliminary data.</text>
</comment>
<proteinExistence type="predicted"/>